<dbReference type="AlphaFoldDB" id="A0A3S9SGF9"/>
<sequence>MMSNAVTICNLALSHLGDTATVASIQPPEGSVQAEHCARFYPQALRSLLALHHWGFATRYEPLQRVDREGDVRFAYVFALPAEALEMVAVHDAYGARLPFAVQGRHVLANQPLVWGQWIDGAVEPNSFPPLFTEALAWQLASMLAGPMLKGDAGAAEAKRCLQMVSVYLPQAKEVDANQYQLPITHKVVWMEQR</sequence>
<accession>A0A3S9SGF9</accession>
<dbReference type="OrthoDB" id="7278537at2"/>
<organism evidence="1 2">
    <name type="scientific">Eikenella corrodens</name>
    <dbReference type="NCBI Taxonomy" id="539"/>
    <lineage>
        <taxon>Bacteria</taxon>
        <taxon>Pseudomonadati</taxon>
        <taxon>Pseudomonadota</taxon>
        <taxon>Betaproteobacteria</taxon>
        <taxon>Neisseriales</taxon>
        <taxon>Neisseriaceae</taxon>
        <taxon>Eikenella</taxon>
    </lineage>
</organism>
<dbReference type="Proteomes" id="UP000282435">
    <property type="component" value="Chromosome"/>
</dbReference>
<dbReference type="EMBL" id="CP034670">
    <property type="protein sequence ID" value="AZR58567.1"/>
    <property type="molecule type" value="Genomic_DNA"/>
</dbReference>
<protein>
    <submittedName>
        <fullName evidence="1">Uncharacterized protein</fullName>
    </submittedName>
</protein>
<gene>
    <name evidence="1" type="ORF">ELB75_00010</name>
</gene>
<evidence type="ECO:0000313" key="2">
    <source>
        <dbReference type="Proteomes" id="UP000282435"/>
    </source>
</evidence>
<evidence type="ECO:0000313" key="1">
    <source>
        <dbReference type="EMBL" id="AZR58567.1"/>
    </source>
</evidence>
<dbReference type="RefSeq" id="WP_126982139.1">
    <property type="nucleotide sequence ID" value="NZ_CP034670.1"/>
</dbReference>
<name>A0A3S9SGF9_EIKCO</name>
<proteinExistence type="predicted"/>
<reference evidence="1 2" key="1">
    <citation type="submission" date="2018-12" db="EMBL/GenBank/DDBJ databases">
        <title>Genome sequencing of Eikenella corrodens KCOM 3110 (= JS217).</title>
        <authorList>
            <person name="Koo J.-K."/>
            <person name="Park S.-N."/>
            <person name="Lim Y.K."/>
        </authorList>
    </citation>
    <scope>NUCLEOTIDE SEQUENCE [LARGE SCALE GENOMIC DNA]</scope>
    <source>
        <strain evidence="1 2">KCOM 3110</strain>
    </source>
</reference>